<dbReference type="Gene3D" id="3.40.50.10810">
    <property type="entry name" value="Tandem AAA-ATPase domain"/>
    <property type="match status" value="1"/>
</dbReference>
<dbReference type="GO" id="GO:0008094">
    <property type="term" value="F:ATP-dependent activity, acting on DNA"/>
    <property type="evidence" value="ECO:0007669"/>
    <property type="project" value="TreeGrafter"/>
</dbReference>
<evidence type="ECO:0000256" key="2">
    <source>
        <dbReference type="ARBA" id="ARBA00022801"/>
    </source>
</evidence>
<evidence type="ECO:0008006" key="8">
    <source>
        <dbReference type="Google" id="ProtNLM"/>
    </source>
</evidence>
<name>A0A2G5BHP7_COERN</name>
<evidence type="ECO:0000256" key="1">
    <source>
        <dbReference type="ARBA" id="ARBA00022741"/>
    </source>
</evidence>
<gene>
    <name evidence="6" type="ORF">COEREDRAFT_39020</name>
</gene>
<dbReference type="PROSITE" id="PS51194">
    <property type="entry name" value="HELICASE_CTER"/>
    <property type="match status" value="1"/>
</dbReference>
<protein>
    <recommendedName>
        <fullName evidence="8">P-loop containing nucleoside triphosphate hydrolase protein</fullName>
    </recommendedName>
</protein>
<dbReference type="GO" id="GO:0005634">
    <property type="term" value="C:nucleus"/>
    <property type="evidence" value="ECO:0007669"/>
    <property type="project" value="TreeGrafter"/>
</dbReference>
<dbReference type="EMBL" id="KZ303490">
    <property type="protein sequence ID" value="PIA18257.1"/>
    <property type="molecule type" value="Genomic_DNA"/>
</dbReference>
<evidence type="ECO:0000313" key="6">
    <source>
        <dbReference type="EMBL" id="PIA18257.1"/>
    </source>
</evidence>
<keyword evidence="7" id="KW-1185">Reference proteome</keyword>
<dbReference type="SUPFAM" id="SSF52540">
    <property type="entry name" value="P-loop containing nucleoside triphosphate hydrolases"/>
    <property type="match status" value="2"/>
</dbReference>
<dbReference type="AlphaFoldDB" id="A0A2G5BHP7"/>
<dbReference type="GO" id="GO:0005524">
    <property type="term" value="F:ATP binding"/>
    <property type="evidence" value="ECO:0007669"/>
    <property type="project" value="UniProtKB-KW"/>
</dbReference>
<dbReference type="GO" id="GO:0016787">
    <property type="term" value="F:hydrolase activity"/>
    <property type="evidence" value="ECO:0007669"/>
    <property type="project" value="UniProtKB-KW"/>
</dbReference>
<keyword evidence="3" id="KW-0067">ATP-binding</keyword>
<accession>A0A2G5BHP7</accession>
<dbReference type="Gene3D" id="3.40.50.300">
    <property type="entry name" value="P-loop containing nucleotide triphosphate hydrolases"/>
    <property type="match status" value="1"/>
</dbReference>
<dbReference type="InterPro" id="IPR038718">
    <property type="entry name" value="SNF2-like_sf"/>
</dbReference>
<keyword evidence="1" id="KW-0547">Nucleotide-binding</keyword>
<dbReference type="InterPro" id="IPR049730">
    <property type="entry name" value="SNF2/RAD54-like_C"/>
</dbReference>
<feature type="domain" description="Helicase ATP-binding" evidence="4">
    <location>
        <begin position="39"/>
        <end position="213"/>
    </location>
</feature>
<dbReference type="InterPro" id="IPR000330">
    <property type="entry name" value="SNF2_N"/>
</dbReference>
<dbReference type="InterPro" id="IPR014001">
    <property type="entry name" value="Helicase_ATP-bd"/>
</dbReference>
<evidence type="ECO:0000256" key="3">
    <source>
        <dbReference type="ARBA" id="ARBA00022840"/>
    </source>
</evidence>
<dbReference type="CDD" id="cd18008">
    <property type="entry name" value="DEXDc_SHPRH-like"/>
    <property type="match status" value="1"/>
</dbReference>
<dbReference type="PROSITE" id="PS51192">
    <property type="entry name" value="HELICASE_ATP_BIND_1"/>
    <property type="match status" value="1"/>
</dbReference>
<evidence type="ECO:0000313" key="7">
    <source>
        <dbReference type="Proteomes" id="UP000242474"/>
    </source>
</evidence>
<keyword evidence="2" id="KW-0378">Hydrolase</keyword>
<dbReference type="OrthoDB" id="448448at2759"/>
<dbReference type="PANTHER" id="PTHR45626">
    <property type="entry name" value="TRANSCRIPTION TERMINATION FACTOR 2-RELATED"/>
    <property type="match status" value="1"/>
</dbReference>
<dbReference type="STRING" id="763665.A0A2G5BHP7"/>
<reference evidence="6 7" key="1">
    <citation type="journal article" date="2015" name="Genome Biol. Evol.">
        <title>Phylogenomic analyses indicate that early fungi evolved digesting cell walls of algal ancestors of land plants.</title>
        <authorList>
            <person name="Chang Y."/>
            <person name="Wang S."/>
            <person name="Sekimoto S."/>
            <person name="Aerts A.L."/>
            <person name="Choi C."/>
            <person name="Clum A."/>
            <person name="LaButti K.M."/>
            <person name="Lindquist E.A."/>
            <person name="Yee Ngan C."/>
            <person name="Ohm R.A."/>
            <person name="Salamov A.A."/>
            <person name="Grigoriev I.V."/>
            <person name="Spatafora J.W."/>
            <person name="Berbee M.L."/>
        </authorList>
    </citation>
    <scope>NUCLEOTIDE SEQUENCE [LARGE SCALE GENOMIC DNA]</scope>
    <source>
        <strain evidence="6 7">NRRL 1564</strain>
    </source>
</reference>
<dbReference type="SMART" id="SM00487">
    <property type="entry name" value="DEXDc"/>
    <property type="match status" value="1"/>
</dbReference>
<dbReference type="Proteomes" id="UP000242474">
    <property type="component" value="Unassembled WGS sequence"/>
</dbReference>
<evidence type="ECO:0000259" key="5">
    <source>
        <dbReference type="PROSITE" id="PS51194"/>
    </source>
</evidence>
<dbReference type="Pfam" id="PF00271">
    <property type="entry name" value="Helicase_C"/>
    <property type="match status" value="1"/>
</dbReference>
<dbReference type="Pfam" id="PF00176">
    <property type="entry name" value="SNF2-rel_dom"/>
    <property type="match status" value="1"/>
</dbReference>
<dbReference type="InterPro" id="IPR027417">
    <property type="entry name" value="P-loop_NTPase"/>
</dbReference>
<evidence type="ECO:0000259" key="4">
    <source>
        <dbReference type="PROSITE" id="PS51192"/>
    </source>
</evidence>
<dbReference type="InterPro" id="IPR050628">
    <property type="entry name" value="SNF2_RAD54_helicase_TF"/>
</dbReference>
<dbReference type="CDD" id="cd18793">
    <property type="entry name" value="SF2_C_SNF"/>
    <property type="match status" value="1"/>
</dbReference>
<organism evidence="6 7">
    <name type="scientific">Coemansia reversa (strain ATCC 12441 / NRRL 1564)</name>
    <dbReference type="NCBI Taxonomy" id="763665"/>
    <lineage>
        <taxon>Eukaryota</taxon>
        <taxon>Fungi</taxon>
        <taxon>Fungi incertae sedis</taxon>
        <taxon>Zoopagomycota</taxon>
        <taxon>Kickxellomycotina</taxon>
        <taxon>Kickxellomycetes</taxon>
        <taxon>Kickxellales</taxon>
        <taxon>Kickxellaceae</taxon>
        <taxon>Coemansia</taxon>
    </lineage>
</organism>
<dbReference type="SMART" id="SM00490">
    <property type="entry name" value="HELICc"/>
    <property type="match status" value="1"/>
</dbReference>
<feature type="domain" description="Helicase C-terminal" evidence="5">
    <location>
        <begin position="401"/>
        <end position="565"/>
    </location>
</feature>
<dbReference type="GO" id="GO:0006281">
    <property type="term" value="P:DNA repair"/>
    <property type="evidence" value="ECO:0007669"/>
    <property type="project" value="TreeGrafter"/>
</dbReference>
<proteinExistence type="predicted"/>
<dbReference type="InterPro" id="IPR001650">
    <property type="entry name" value="Helicase_C-like"/>
</dbReference>
<sequence length="574" mass="65453">MLDGLARVTISDNLRSQPEEVVVTLKPHQRQAVDWMMRCEQNNKLCGGILADDMGLGKTVQSLSLILAHKPPNPIPHRTLVIAPTATLGHWRREAQSRIRPGLLRILVYHGTSRKETAESLAQYDLVITSYGIVVSEWARDKLTLSSDSHGPLFTTAWRRIILDEAHVLKNRKTQKSLACSDLIAKYRWCLSGTPIQNSLEDIYSLLRFLRISTHCRFSDFQHLIQNDDQTGMSQIRSILNKVMLRRTKATIEPSSIQLPHRFHYIHRVDLSMAERIFYDCIVLEEANYHTQYDNISVLQLFNKMMRMRQSTSHPSVAIPSDSTISSYFRSGRKFKLTTDIFWSNTDEAVCNLLSSSSLENLSCHHCHSPLDYKRSVSLIQWFETKYADLNVILPSAKMRRILSILKTIKMQSITNEKTVIFSEHLNAINILSTYLNDNGFTNLIYHGSLQQTRREKILEEFSSDPQISVLIISKKAGAVGINLTAANHIIIESLWWNPAIDSQAIDRVYRIGQTKEVHVHILIAKNTVDESLFDIQEQKRRMINAVIGDIASADSAKLSREDILGVLRKINSN</sequence>